<comment type="caution">
    <text evidence="3">The sequence shown here is derived from an EMBL/GenBank/DDBJ whole genome shotgun (WGS) entry which is preliminary data.</text>
</comment>
<dbReference type="SMART" id="SM00028">
    <property type="entry name" value="TPR"/>
    <property type="match status" value="6"/>
</dbReference>
<proteinExistence type="predicted"/>
<dbReference type="Gene3D" id="3.40.50.2000">
    <property type="entry name" value="Glycogen Phosphorylase B"/>
    <property type="match status" value="1"/>
</dbReference>
<evidence type="ECO:0000313" key="4">
    <source>
        <dbReference type="Proteomes" id="UP000439113"/>
    </source>
</evidence>
<dbReference type="SUPFAM" id="SSF53756">
    <property type="entry name" value="UDP-Glycosyltransferase/glycogen phosphorylase"/>
    <property type="match status" value="1"/>
</dbReference>
<dbReference type="Gene3D" id="1.25.40.10">
    <property type="entry name" value="Tetratricopeptide repeat domain"/>
    <property type="match status" value="1"/>
</dbReference>
<dbReference type="OrthoDB" id="8038234at2"/>
<dbReference type="Pfam" id="PF13946">
    <property type="entry name" value="DUF4214"/>
    <property type="match status" value="1"/>
</dbReference>
<dbReference type="EMBL" id="WNKS01000001">
    <property type="protein sequence ID" value="MTV29833.1"/>
    <property type="molecule type" value="Genomic_DNA"/>
</dbReference>
<sequence length="755" mass="83394">MNECESTTTALYKIFLGRDPDDLGLHHYAHRIEQGESPFSIAATLCDSQEFAGRLADCLLKIKNVADIYVQNGEQALARNDFEEAKANFELALALNPRLAPAYQRRGLVALKMNRSDEALSCFNLALTLAPDVAETHRLRALAFLGAGRPEEALGSAERALALDPSQTQGLIARALAFKAQGRVAEALACLESAEAADPGSFDAPYQRGLLLEETGRPREARAVYRLAQAADPHSPEIHFRLGLAAEADGDEAAAWSHFGKAASLAPDHFESWFRSGALLAKKLGLPGAVTDQRIGLDLPAPSRPVTYLLYSETADNNVTAQLGRPEYSYFFVREAFRKMLEPRADVVVIGDPREADGIHDRLRAQGESCVLLSFAPPHRSLISLRCPAIPIFAWEFDTIPTEDCGIGRLDDWRRALAHFGCAIVHSRFASAAVAKEMYPGFPALSIPAPIWDRARRPPEPKPAVKPEKPAPFWRRFASASKAAVEEDASVRARMALDCELIDGKRRAQIEIAAPGAPRFALRFAEDEIVYVAVFNPDDGRKNWKTLVRAFCIACRDNANATLVLKLVHHKCAPALEDIAKVLAKAPPFRCRVVAIGDFLEAEDYALLVAKSHYALNMSFGEGQCLPLMEFMSRGKPAVSPAHTSMADYIDETCAFVVAAHREPCAWPHDNDDKLRAHRYGIDWDSALRALEASYRVASETPEIYRAMGERAIENQRRFCSEDVIFARLRDMIAFRFWWDDARERADAAVAAESA</sequence>
<reference evidence="3 4" key="1">
    <citation type="submission" date="2019-11" db="EMBL/GenBank/DDBJ databases">
        <title>Whole-genome sequence of a Rhodoblastus acidophilus DSM 142.</title>
        <authorList>
            <person name="Kyndt J.A."/>
            <person name="Meyer T.E."/>
        </authorList>
    </citation>
    <scope>NUCLEOTIDE SEQUENCE [LARGE SCALE GENOMIC DNA]</scope>
    <source>
        <strain evidence="3 4">DSM 142</strain>
    </source>
</reference>
<protein>
    <submittedName>
        <fullName evidence="3">Tetratricopeptide repeat protein</fullName>
    </submittedName>
</protein>
<feature type="repeat" description="TPR" evidence="1">
    <location>
        <begin position="134"/>
        <end position="167"/>
    </location>
</feature>
<dbReference type="PANTHER" id="PTHR46656:SF3">
    <property type="entry name" value="PUTATIVE-RELATED"/>
    <property type="match status" value="1"/>
</dbReference>
<dbReference type="InterPro" id="IPR025282">
    <property type="entry name" value="DUF4214"/>
</dbReference>
<dbReference type="PANTHER" id="PTHR46656">
    <property type="entry name" value="PUTATIVE-RELATED"/>
    <property type="match status" value="1"/>
</dbReference>
<evidence type="ECO:0000313" key="3">
    <source>
        <dbReference type="EMBL" id="MTV29833.1"/>
    </source>
</evidence>
<dbReference type="InterPro" id="IPR019734">
    <property type="entry name" value="TPR_rpt"/>
</dbReference>
<dbReference type="PROSITE" id="PS50005">
    <property type="entry name" value="TPR"/>
    <property type="match status" value="4"/>
</dbReference>
<dbReference type="Pfam" id="PF13432">
    <property type="entry name" value="TPR_16"/>
    <property type="match status" value="2"/>
</dbReference>
<keyword evidence="1" id="KW-0802">TPR repeat</keyword>
<evidence type="ECO:0000259" key="2">
    <source>
        <dbReference type="Pfam" id="PF13946"/>
    </source>
</evidence>
<dbReference type="Proteomes" id="UP000439113">
    <property type="component" value="Unassembled WGS sequence"/>
</dbReference>
<accession>A0A6N8DKV4</accession>
<feature type="repeat" description="TPR" evidence="1">
    <location>
        <begin position="236"/>
        <end position="269"/>
    </location>
</feature>
<dbReference type="SUPFAM" id="SSF48452">
    <property type="entry name" value="TPR-like"/>
    <property type="match status" value="1"/>
</dbReference>
<name>A0A6N8DKV4_RHOAC</name>
<feature type="repeat" description="TPR" evidence="1">
    <location>
        <begin position="100"/>
        <end position="133"/>
    </location>
</feature>
<dbReference type="RefSeq" id="WP_155444476.1">
    <property type="nucleotide sequence ID" value="NZ_JAOQNR010000001.1"/>
</dbReference>
<feature type="domain" description="DUF4214" evidence="2">
    <location>
        <begin position="10"/>
        <end position="53"/>
    </location>
</feature>
<feature type="repeat" description="TPR" evidence="1">
    <location>
        <begin position="66"/>
        <end position="99"/>
    </location>
</feature>
<dbReference type="InterPro" id="IPR011990">
    <property type="entry name" value="TPR-like_helical_dom_sf"/>
</dbReference>
<evidence type="ECO:0000256" key="1">
    <source>
        <dbReference type="PROSITE-ProRule" id="PRU00339"/>
    </source>
</evidence>
<organism evidence="3 4">
    <name type="scientific">Rhodoblastus acidophilus</name>
    <name type="common">Rhodopseudomonas acidophila</name>
    <dbReference type="NCBI Taxonomy" id="1074"/>
    <lineage>
        <taxon>Bacteria</taxon>
        <taxon>Pseudomonadati</taxon>
        <taxon>Pseudomonadota</taxon>
        <taxon>Alphaproteobacteria</taxon>
        <taxon>Hyphomicrobiales</taxon>
        <taxon>Rhodoblastaceae</taxon>
        <taxon>Rhodoblastus</taxon>
    </lineage>
</organism>
<dbReference type="AlphaFoldDB" id="A0A6N8DKV4"/>
<dbReference type="CDD" id="cd01635">
    <property type="entry name" value="Glycosyltransferase_GTB-type"/>
    <property type="match status" value="1"/>
</dbReference>
<gene>
    <name evidence="3" type="ORF">GJ654_02355</name>
</gene>